<dbReference type="CDD" id="cd02894">
    <property type="entry name" value="GGTase-II"/>
    <property type="match status" value="1"/>
</dbReference>
<evidence type="ECO:0000256" key="6">
    <source>
        <dbReference type="ARBA" id="ARBA00022737"/>
    </source>
</evidence>
<dbReference type="GO" id="GO:0005968">
    <property type="term" value="C:Rab-protein geranylgeranyltransferase complex"/>
    <property type="evidence" value="ECO:0007669"/>
    <property type="project" value="UniProtKB-UniRule"/>
</dbReference>
<dbReference type="Proteomes" id="UP000221165">
    <property type="component" value="Unassembled WGS sequence"/>
</dbReference>
<feature type="domain" description="Prenyltransferase alpha-alpha toroid" evidence="11">
    <location>
        <begin position="48"/>
        <end position="361"/>
    </location>
</feature>
<dbReference type="FunFam" id="1.50.10.20:FF:000012">
    <property type="entry name" value="Geranylgeranyl transferase type-2 subunit beta"/>
    <property type="match status" value="1"/>
</dbReference>
<evidence type="ECO:0000256" key="1">
    <source>
        <dbReference type="ARBA" id="ARBA00010497"/>
    </source>
</evidence>
<dbReference type="OrthoDB" id="5428259at2759"/>
<dbReference type="AlphaFoldDB" id="A0A2C6L2R4"/>
<comment type="cofactor">
    <cofactor evidence="9">
        <name>Zn(2+)</name>
        <dbReference type="ChEBI" id="CHEBI:29105"/>
    </cofactor>
    <text evidence="9">Binds 1 zinc ion per subunit.</text>
</comment>
<comment type="caution">
    <text evidence="12">The sequence shown here is derived from an EMBL/GenBank/DDBJ whole genome shotgun (WGS) entry which is preliminary data.</text>
</comment>
<sequence>MDVTEDSAMRMPISKGAMPPPSSRDTDACHRDAREPNFRSKYVFYCSLHKDYLLHLDDDPYSLEAFLTNHLKMGGAYWGLTAMWLLGCGSGAAGEDCCRIREGRNYQAAVLSREQELCEWVLSSQHTGGGFAQGPGQEPHITSTHYALLLLAGLNKLSMVERDKTANWVKSLMTSAGAFRGDEWGECDSRFAYCAVASLTLLDRLDRRTARATALYIQKCKNADGGFAWVPGGESHAASAFCCLAALALCEGLGCVNKEKLATWLIERQTEAGGFNGRPEKAPDVCYSFWILASLCIIGYADWVDTRSLTEFILQAQDADTGGIADRPGDVSDVFHTYFGIAALSLMQTVQGIQEIHPVLSLPQSVVRRAHLPQCILWR</sequence>
<evidence type="ECO:0000313" key="12">
    <source>
        <dbReference type="EMBL" id="PHJ22308.1"/>
    </source>
</evidence>
<evidence type="ECO:0000256" key="10">
    <source>
        <dbReference type="SAM" id="MobiDB-lite"/>
    </source>
</evidence>
<dbReference type="PANTHER" id="PTHR11774:SF11">
    <property type="entry name" value="GERANYLGERANYL TRANSFERASE TYPE-2 SUBUNIT BETA"/>
    <property type="match status" value="1"/>
</dbReference>
<protein>
    <recommendedName>
        <fullName evidence="9">Geranylgeranyl transferase type-2 subunit beta</fullName>
        <ecNumber evidence="9">2.5.1.60</ecNumber>
    </recommendedName>
</protein>
<proteinExistence type="inferred from homology"/>
<keyword evidence="3 9" id="KW-0637">Prenyltransferase</keyword>
<dbReference type="InterPro" id="IPR001330">
    <property type="entry name" value="Prenyltrans"/>
</dbReference>
<dbReference type="Pfam" id="PF00432">
    <property type="entry name" value="Prenyltrans"/>
    <property type="match status" value="1"/>
</dbReference>
<dbReference type="InterPro" id="IPR045089">
    <property type="entry name" value="PGGT1B-like"/>
</dbReference>
<evidence type="ECO:0000256" key="4">
    <source>
        <dbReference type="ARBA" id="ARBA00022679"/>
    </source>
</evidence>
<accession>A0A2C6L2R4</accession>
<dbReference type="Gene3D" id="1.50.10.20">
    <property type="match status" value="1"/>
</dbReference>
<organism evidence="12 13">
    <name type="scientific">Cystoisospora suis</name>
    <dbReference type="NCBI Taxonomy" id="483139"/>
    <lineage>
        <taxon>Eukaryota</taxon>
        <taxon>Sar</taxon>
        <taxon>Alveolata</taxon>
        <taxon>Apicomplexa</taxon>
        <taxon>Conoidasida</taxon>
        <taxon>Coccidia</taxon>
        <taxon>Eucoccidiorida</taxon>
        <taxon>Eimeriorina</taxon>
        <taxon>Sarcocystidae</taxon>
        <taxon>Cystoisospora</taxon>
    </lineage>
</organism>
<dbReference type="SUPFAM" id="SSF48239">
    <property type="entry name" value="Terpenoid cyclases/Protein prenyltransferases"/>
    <property type="match status" value="1"/>
</dbReference>
<evidence type="ECO:0000256" key="9">
    <source>
        <dbReference type="RuleBase" id="RU365076"/>
    </source>
</evidence>
<dbReference type="GeneID" id="94427254"/>
<keyword evidence="13" id="KW-1185">Reference proteome</keyword>
<dbReference type="GO" id="GO:0004663">
    <property type="term" value="F:Rab geranylgeranyltransferase activity"/>
    <property type="evidence" value="ECO:0007669"/>
    <property type="project" value="UniProtKB-UniRule"/>
</dbReference>
<dbReference type="GO" id="GO:0072657">
    <property type="term" value="P:protein localization to membrane"/>
    <property type="evidence" value="ECO:0007669"/>
    <property type="project" value="UniProtKB-ARBA"/>
</dbReference>
<evidence type="ECO:0000313" key="13">
    <source>
        <dbReference type="Proteomes" id="UP000221165"/>
    </source>
</evidence>
<dbReference type="RefSeq" id="XP_067923985.1">
    <property type="nucleotide sequence ID" value="XM_068064043.1"/>
</dbReference>
<evidence type="ECO:0000256" key="3">
    <source>
        <dbReference type="ARBA" id="ARBA00022602"/>
    </source>
</evidence>
<dbReference type="InterPro" id="IPR008930">
    <property type="entry name" value="Terpenoid_cyclase/PrenylTrfase"/>
</dbReference>
<evidence type="ECO:0000259" key="11">
    <source>
        <dbReference type="Pfam" id="PF00432"/>
    </source>
</evidence>
<dbReference type="EC" id="2.5.1.60" evidence="9"/>
<evidence type="ECO:0000256" key="7">
    <source>
        <dbReference type="ARBA" id="ARBA00022833"/>
    </source>
</evidence>
<dbReference type="GO" id="GO:0046872">
    <property type="term" value="F:metal ion binding"/>
    <property type="evidence" value="ECO:0007669"/>
    <property type="project" value="UniProtKB-KW"/>
</dbReference>
<gene>
    <name evidence="12" type="ORF">CSUI_003848</name>
</gene>
<comment type="function">
    <text evidence="9">Catalyzes the transfer of a geranylgeranyl moiety from geranylgeranyl diphosphate to both cysteines of proteins with the C-terminal sequence -XXCC, -XCXC and -CCXX.</text>
</comment>
<dbReference type="VEuPathDB" id="ToxoDB:CSUI_003848"/>
<name>A0A2C6L2R4_9APIC</name>
<evidence type="ECO:0000256" key="5">
    <source>
        <dbReference type="ARBA" id="ARBA00022723"/>
    </source>
</evidence>
<comment type="catalytic activity">
    <reaction evidence="8 9">
        <text>geranylgeranyl diphosphate + L-cysteinyl-[protein] = S-geranylgeranyl-L-cysteinyl-[protein] + diphosphate</text>
        <dbReference type="Rhea" id="RHEA:21240"/>
        <dbReference type="Rhea" id="RHEA-COMP:10131"/>
        <dbReference type="Rhea" id="RHEA-COMP:11537"/>
        <dbReference type="ChEBI" id="CHEBI:29950"/>
        <dbReference type="ChEBI" id="CHEBI:33019"/>
        <dbReference type="ChEBI" id="CHEBI:57533"/>
        <dbReference type="ChEBI" id="CHEBI:86021"/>
        <dbReference type="EC" id="2.5.1.60"/>
    </reaction>
</comment>
<evidence type="ECO:0000256" key="2">
    <source>
        <dbReference type="ARBA" id="ARBA00011355"/>
    </source>
</evidence>
<evidence type="ECO:0000256" key="8">
    <source>
        <dbReference type="ARBA" id="ARBA00047658"/>
    </source>
</evidence>
<comment type="subunit">
    <text evidence="2">Heterodimer of an alpha and a beta subunit.</text>
</comment>
<dbReference type="InterPro" id="IPR026873">
    <property type="entry name" value="Ptb1"/>
</dbReference>
<reference evidence="12 13" key="1">
    <citation type="journal article" date="2017" name="Int. J. Parasitol.">
        <title>The genome of the protozoan parasite Cystoisospora suis and a reverse vaccinology approach to identify vaccine candidates.</title>
        <authorList>
            <person name="Palmieri N."/>
            <person name="Shrestha A."/>
            <person name="Ruttkowski B."/>
            <person name="Beck T."/>
            <person name="Vogl C."/>
            <person name="Tomley F."/>
            <person name="Blake D.P."/>
            <person name="Joachim A."/>
        </authorList>
    </citation>
    <scope>NUCLEOTIDE SEQUENCE [LARGE SCALE GENOMIC DNA]</scope>
    <source>
        <strain evidence="12 13">Wien I</strain>
    </source>
</reference>
<keyword evidence="7 9" id="KW-0862">Zinc</keyword>
<keyword evidence="4 9" id="KW-0808">Transferase</keyword>
<keyword evidence="5 9" id="KW-0479">Metal-binding</keyword>
<dbReference type="EMBL" id="MIGC01001735">
    <property type="protein sequence ID" value="PHJ22308.1"/>
    <property type="molecule type" value="Genomic_DNA"/>
</dbReference>
<keyword evidence="6" id="KW-0677">Repeat</keyword>
<dbReference type="PANTHER" id="PTHR11774">
    <property type="entry name" value="GERANYLGERANYL TRANSFERASE TYPE BETA SUBUNIT"/>
    <property type="match status" value="1"/>
</dbReference>
<comment type="similarity">
    <text evidence="1 9">Belongs to the protein prenyltransferase subunit beta family.</text>
</comment>
<feature type="region of interest" description="Disordered" evidence="10">
    <location>
        <begin position="1"/>
        <end position="28"/>
    </location>
</feature>